<evidence type="ECO:0000313" key="2">
    <source>
        <dbReference type="RefSeq" id="XP_059600417.1"/>
    </source>
</evidence>
<dbReference type="VEuPathDB" id="FungiDB:An04g00280"/>
<dbReference type="AlphaFoldDB" id="A0AAJ8BMI1"/>
<reference evidence="2" key="1">
    <citation type="submission" date="2025-02" db="EMBL/GenBank/DDBJ databases">
        <authorList>
            <consortium name="NCBI Genome Project"/>
        </authorList>
    </citation>
    <scope>NUCLEOTIDE SEQUENCE</scope>
</reference>
<accession>A0AAJ8BMI1</accession>
<name>A0AAJ8BMI1_ASPNG</name>
<reference evidence="2" key="2">
    <citation type="submission" date="2025-08" db="UniProtKB">
        <authorList>
            <consortium name="RefSeq"/>
        </authorList>
    </citation>
    <scope>IDENTIFICATION</scope>
</reference>
<protein>
    <submittedName>
        <fullName evidence="2">Uncharacterized protein</fullName>
    </submittedName>
</protein>
<gene>
    <name evidence="2" type="ORF">An04g00280</name>
</gene>
<evidence type="ECO:0000256" key="1">
    <source>
        <dbReference type="SAM" id="MobiDB-lite"/>
    </source>
</evidence>
<proteinExistence type="predicted"/>
<organism evidence="2">
    <name type="scientific">Aspergillus niger</name>
    <dbReference type="NCBI Taxonomy" id="5061"/>
    <lineage>
        <taxon>Eukaryota</taxon>
        <taxon>Fungi</taxon>
        <taxon>Dikarya</taxon>
        <taxon>Ascomycota</taxon>
        <taxon>Pezizomycotina</taxon>
        <taxon>Eurotiomycetes</taxon>
        <taxon>Eurotiomycetidae</taxon>
        <taxon>Eurotiales</taxon>
        <taxon>Aspergillaceae</taxon>
        <taxon>Aspergillus</taxon>
        <taxon>Aspergillus subgen. Circumdati</taxon>
    </lineage>
</organism>
<feature type="region of interest" description="Disordered" evidence="1">
    <location>
        <begin position="18"/>
        <end position="53"/>
    </location>
</feature>
<dbReference type="RefSeq" id="XP_059600417.1">
    <property type="nucleotide sequence ID" value="XM_059747240.1"/>
</dbReference>
<dbReference type="GeneID" id="84590782"/>
<sequence length="229" mass="25164">MADKKRRYKDGFGSSKEWTERELLPEMNDCTSPEMSRPGGGKGKNDVGRKQAAAPRATTLGLVNLSGLDGPFHFHSFVCLTGCGEERQSLVADGGEELSSVSVVPYCGRGNTEHMPRIRKVWYGHLFEEEIGIHITECEVDTGIASVWNTSSLAVMVNGLQQSGRADSSVVTYPYFASVSASSWALWQMCPRLQVLWRRSQSTFFSSSPGPALFTFLYLDRASKVAAIP</sequence>
<dbReference type="KEGG" id="ang:An04g00280"/>